<dbReference type="PANTHER" id="PTHR22878">
    <property type="entry name" value="DYNEIN HEAVY CHAIN 6, AXONEMAL-LIKE-RELATED"/>
    <property type="match status" value="1"/>
</dbReference>
<dbReference type="Pfam" id="PF12777">
    <property type="entry name" value="MT"/>
    <property type="match status" value="1"/>
</dbReference>
<evidence type="ECO:0000259" key="15">
    <source>
        <dbReference type="Pfam" id="PF12777"/>
    </source>
</evidence>
<protein>
    <recommendedName>
        <fullName evidence="20">Dynein heavy chain coiled coil stalk domain-containing protein</fullName>
    </recommendedName>
</protein>
<evidence type="ECO:0000313" key="19">
    <source>
        <dbReference type="Proteomes" id="UP000092445"/>
    </source>
</evidence>
<comment type="similarity">
    <text evidence="2">Belongs to the dynein heavy chain family.</text>
</comment>
<dbReference type="InterPro" id="IPR035706">
    <property type="entry name" value="AAA_9"/>
</dbReference>
<keyword evidence="9" id="KW-0969">Cilium</keyword>
<dbReference type="Proteomes" id="UP000092445">
    <property type="component" value="Unassembled WGS sequence"/>
</dbReference>
<comment type="subcellular location">
    <subcellularLocation>
        <location evidence="1">Cytoplasm</location>
        <location evidence="1">Cytoskeleton</location>
        <location evidence="1">Cilium axoneme</location>
    </subcellularLocation>
</comment>
<evidence type="ECO:0000256" key="14">
    <source>
        <dbReference type="SAM" id="Phobius"/>
    </source>
</evidence>
<dbReference type="Gene3D" id="3.40.50.300">
    <property type="entry name" value="P-loop containing nucleotide triphosphate hydrolases"/>
    <property type="match status" value="2"/>
</dbReference>
<keyword evidence="11" id="KW-0206">Cytoskeleton</keyword>
<sequence length="858" mass="97240">MVTYACKTNLRFTLEQAFMERMENPGGKVTAMDLRNLFFGNYIDPDAEPKIYDEVMSYNKLEKLMHYYLKDYNAFSNSPMDLVLFRFAIEHISRVSRVLQMPRGNVLMVGMGGSGRRSSCRLAAHIADCRLWTVQVTKTYTTQDWRDDLKKILLSAGFNLNHTVFLFSDSQATDEAYVEDINGILNCGDLPNLYQLEDKAAIMENMTSVAKQLGKVVDPLPSEMYAFFIDRVREQLHVALAFSPIGESFKERIRMYMPWPVDALQRVAEYFISSMNLHQPEETEEQVETDVKSRESAESEKSLEEVQEIILSDLENELVQVVMHFNRSVVAASEKCYTELSRRNYVTPSSYLEMLKAFRSFYKRKLEEITRLRDRYTTGLEKLDFAAAQVGEMQANLYELQPKLKVLSEETERIMVNIERETAEAEKKKEIVGADEAAANEAAAAAQAIKDDCESDLAEAIPALEAALDALNTLKPADIIIVKSMKSPPYSVKLTLEAVCVLKGIKPDRKPDASGRMVEDYWAVSLRMVSDMKFLESLKTFDKDNISPLIMKKIRERYVADRDFVPEKIKSASTACEGLCRWVLAMDVYDKVARIVMPKKAALAEAENDLASQMEKLNAKRAELQIILDKLQKLNDFFAEKSRQKKGLEDEIENCEKKLNRAEKLLGGLGGEKTRWGEAAQSLHKSISNIVGDVLLAGGCTAYLGFFPTEKFSLASTLGNPMQIRAWSLAGLPSDNFSVENAIIVSNSNRYSLLIDPQVQANKWIKNMEKKNSLKVIKQSDANYMQVLELCITYGTPVLIENLFIASCSQIHFGIQWFSFLSDYKVLFFVLLLFLLLSYFHGLLNESTANLLKITSKG</sequence>
<keyword evidence="14" id="KW-0812">Transmembrane</keyword>
<dbReference type="SUPFAM" id="SSF52540">
    <property type="entry name" value="P-loop containing nucleoside triphosphate hydrolases"/>
    <property type="match status" value="1"/>
</dbReference>
<evidence type="ECO:0000256" key="10">
    <source>
        <dbReference type="ARBA" id="ARBA00023175"/>
    </source>
</evidence>
<dbReference type="Gene3D" id="1.20.920.30">
    <property type="match status" value="1"/>
</dbReference>
<dbReference type="InterPro" id="IPR024743">
    <property type="entry name" value="Dynein_HC_stalk"/>
</dbReference>
<evidence type="ECO:0000256" key="1">
    <source>
        <dbReference type="ARBA" id="ARBA00004430"/>
    </source>
</evidence>
<dbReference type="Pfam" id="PF12781">
    <property type="entry name" value="AAA_9"/>
    <property type="match status" value="1"/>
</dbReference>
<dbReference type="GO" id="GO:0005930">
    <property type="term" value="C:axoneme"/>
    <property type="evidence" value="ECO:0007669"/>
    <property type="project" value="UniProtKB-SubCell"/>
</dbReference>
<dbReference type="PANTHER" id="PTHR22878:SF70">
    <property type="entry name" value="DYNEIN HEAVY CHAIN 2, AXONEMAL"/>
    <property type="match status" value="1"/>
</dbReference>
<dbReference type="InterPro" id="IPR027417">
    <property type="entry name" value="P-loop_NTPase"/>
</dbReference>
<keyword evidence="4" id="KW-0493">Microtubule</keyword>
<dbReference type="FunFam" id="3.40.50.300:FF:002141">
    <property type="entry name" value="Dynein heavy chain"/>
    <property type="match status" value="1"/>
</dbReference>
<keyword evidence="3" id="KW-0963">Cytoplasm</keyword>
<evidence type="ECO:0000256" key="11">
    <source>
        <dbReference type="ARBA" id="ARBA00023212"/>
    </source>
</evidence>
<dbReference type="GO" id="GO:0051959">
    <property type="term" value="F:dynein light intermediate chain binding"/>
    <property type="evidence" value="ECO:0007669"/>
    <property type="project" value="InterPro"/>
</dbReference>
<feature type="domain" description="Dynein heavy chain AAA module D4" evidence="16">
    <location>
        <begin position="80"/>
        <end position="360"/>
    </location>
</feature>
<keyword evidence="14" id="KW-1133">Transmembrane helix</keyword>
<dbReference type="GO" id="GO:0045505">
    <property type="term" value="F:dynein intermediate chain binding"/>
    <property type="evidence" value="ECO:0007669"/>
    <property type="project" value="InterPro"/>
</dbReference>
<dbReference type="GO" id="GO:0007018">
    <property type="term" value="P:microtubule-based movement"/>
    <property type="evidence" value="ECO:0007669"/>
    <property type="project" value="InterPro"/>
</dbReference>
<name>A0A1A9ZUE7_GLOPL</name>
<evidence type="ECO:0000256" key="8">
    <source>
        <dbReference type="ARBA" id="ARBA00023054"/>
    </source>
</evidence>
<dbReference type="GO" id="GO:0005524">
    <property type="term" value="F:ATP binding"/>
    <property type="evidence" value="ECO:0007669"/>
    <property type="project" value="UniProtKB-KW"/>
</dbReference>
<keyword evidence="8 13" id="KW-0175">Coiled coil</keyword>
<dbReference type="AlphaFoldDB" id="A0A1A9ZUE7"/>
<evidence type="ECO:0000259" key="16">
    <source>
        <dbReference type="Pfam" id="PF12780"/>
    </source>
</evidence>
<evidence type="ECO:0000256" key="9">
    <source>
        <dbReference type="ARBA" id="ARBA00023069"/>
    </source>
</evidence>
<keyword evidence="5" id="KW-0547">Nucleotide-binding</keyword>
<keyword evidence="10" id="KW-0505">Motor protein</keyword>
<keyword evidence="19" id="KW-1185">Reference proteome</keyword>
<keyword evidence="14" id="KW-0472">Membrane</keyword>
<evidence type="ECO:0000256" key="5">
    <source>
        <dbReference type="ARBA" id="ARBA00022741"/>
    </source>
</evidence>
<dbReference type="VEuPathDB" id="VectorBase:GPAI025418"/>
<organism evidence="18 19">
    <name type="scientific">Glossina pallidipes</name>
    <name type="common">Tsetse fly</name>
    <dbReference type="NCBI Taxonomy" id="7398"/>
    <lineage>
        <taxon>Eukaryota</taxon>
        <taxon>Metazoa</taxon>
        <taxon>Ecdysozoa</taxon>
        <taxon>Arthropoda</taxon>
        <taxon>Hexapoda</taxon>
        <taxon>Insecta</taxon>
        <taxon>Pterygota</taxon>
        <taxon>Neoptera</taxon>
        <taxon>Endopterygota</taxon>
        <taxon>Diptera</taxon>
        <taxon>Brachycera</taxon>
        <taxon>Muscomorpha</taxon>
        <taxon>Hippoboscoidea</taxon>
        <taxon>Glossinidae</taxon>
        <taxon>Glossina</taxon>
    </lineage>
</organism>
<feature type="coiled-coil region" evidence="13">
    <location>
        <begin position="600"/>
        <end position="665"/>
    </location>
</feature>
<feature type="transmembrane region" description="Helical" evidence="14">
    <location>
        <begin position="826"/>
        <end position="844"/>
    </location>
</feature>
<reference evidence="19" key="1">
    <citation type="submission" date="2014-03" db="EMBL/GenBank/DDBJ databases">
        <authorList>
            <person name="Aksoy S."/>
            <person name="Warren W."/>
            <person name="Wilson R.K."/>
        </authorList>
    </citation>
    <scope>NUCLEOTIDE SEQUENCE [LARGE SCALE GENOMIC DNA]</scope>
    <source>
        <strain evidence="19">IAEA</strain>
    </source>
</reference>
<keyword evidence="7" id="KW-0243">Dynein</keyword>
<evidence type="ECO:0000256" key="4">
    <source>
        <dbReference type="ARBA" id="ARBA00022701"/>
    </source>
</evidence>
<proteinExistence type="inferred from homology"/>
<dbReference type="STRING" id="7398.A0A1A9ZUE7"/>
<keyword evidence="12" id="KW-0966">Cell projection</keyword>
<dbReference type="Pfam" id="PF12780">
    <property type="entry name" value="AAA_8"/>
    <property type="match status" value="1"/>
</dbReference>
<dbReference type="InterPro" id="IPR026983">
    <property type="entry name" value="DHC"/>
</dbReference>
<evidence type="ECO:0000313" key="18">
    <source>
        <dbReference type="EnsemblMetazoa" id="GPAI025418-PA"/>
    </source>
</evidence>
<reference evidence="18" key="2">
    <citation type="submission" date="2020-05" db="UniProtKB">
        <authorList>
            <consortium name="EnsemblMetazoa"/>
        </authorList>
    </citation>
    <scope>IDENTIFICATION</scope>
    <source>
        <strain evidence="18">IAEA</strain>
    </source>
</reference>
<evidence type="ECO:0008006" key="20">
    <source>
        <dbReference type="Google" id="ProtNLM"/>
    </source>
</evidence>
<evidence type="ECO:0000256" key="2">
    <source>
        <dbReference type="ARBA" id="ARBA00008887"/>
    </source>
</evidence>
<evidence type="ECO:0000256" key="3">
    <source>
        <dbReference type="ARBA" id="ARBA00022490"/>
    </source>
</evidence>
<keyword evidence="6" id="KW-0067">ATP-binding</keyword>
<dbReference type="Gene3D" id="1.20.920.20">
    <property type="match status" value="1"/>
</dbReference>
<dbReference type="GO" id="GO:0030286">
    <property type="term" value="C:dynein complex"/>
    <property type="evidence" value="ECO:0007669"/>
    <property type="project" value="UniProtKB-KW"/>
</dbReference>
<feature type="domain" description="Dynein heavy chain ATP-binding dynein motor region" evidence="17">
    <location>
        <begin position="725"/>
        <end position="803"/>
    </location>
</feature>
<accession>A0A1A9ZUE7</accession>
<evidence type="ECO:0000256" key="13">
    <source>
        <dbReference type="SAM" id="Coils"/>
    </source>
</evidence>
<evidence type="ECO:0000256" key="7">
    <source>
        <dbReference type="ARBA" id="ARBA00023017"/>
    </source>
</evidence>
<feature type="domain" description="Dynein heavy chain coiled coil stalk" evidence="15">
    <location>
        <begin position="375"/>
        <end position="711"/>
    </location>
</feature>
<dbReference type="FunFam" id="1.20.920.20:FF:000006">
    <property type="entry name" value="Dynein, axonemal, heavy chain 6"/>
    <property type="match status" value="1"/>
</dbReference>
<dbReference type="EnsemblMetazoa" id="GPAI025418-RA">
    <property type="protein sequence ID" value="GPAI025418-PA"/>
    <property type="gene ID" value="GPAI025418"/>
</dbReference>
<dbReference type="GO" id="GO:0005874">
    <property type="term" value="C:microtubule"/>
    <property type="evidence" value="ECO:0007669"/>
    <property type="project" value="UniProtKB-KW"/>
</dbReference>
<evidence type="ECO:0000256" key="12">
    <source>
        <dbReference type="ARBA" id="ARBA00023273"/>
    </source>
</evidence>
<dbReference type="InterPro" id="IPR024317">
    <property type="entry name" value="Dynein_heavy_chain_D4_dom"/>
</dbReference>
<evidence type="ECO:0000256" key="6">
    <source>
        <dbReference type="ARBA" id="ARBA00022840"/>
    </source>
</evidence>
<evidence type="ECO:0000259" key="17">
    <source>
        <dbReference type="Pfam" id="PF12781"/>
    </source>
</evidence>